<dbReference type="RefSeq" id="WP_089763106.1">
    <property type="nucleotide sequence ID" value="NZ_BKAT01000027.1"/>
</dbReference>
<dbReference type="EMBL" id="FNRL01000015">
    <property type="protein sequence ID" value="SEA77227.1"/>
    <property type="molecule type" value="Genomic_DNA"/>
</dbReference>
<dbReference type="OrthoDB" id="675660at2"/>
<accession>A0A1H4DXC1</accession>
<organism evidence="1 2">
    <name type="scientific">Chitinophaga terrae</name>
    <name type="common">ex Kim and Jung 2007</name>
    <dbReference type="NCBI Taxonomy" id="408074"/>
    <lineage>
        <taxon>Bacteria</taxon>
        <taxon>Pseudomonadati</taxon>
        <taxon>Bacteroidota</taxon>
        <taxon>Chitinophagia</taxon>
        <taxon>Chitinophagales</taxon>
        <taxon>Chitinophagaceae</taxon>
        <taxon>Chitinophaga</taxon>
    </lineage>
</organism>
<sequence length="84" mass="9652">MSETFTLKFEYNGQPHILYVQTLHQQFKTVYQTVVADQEIIFEPDEEGFVRAVATKPLHNQIQKLDVGLVHHIASLIVDHLGVH</sequence>
<dbReference type="AlphaFoldDB" id="A0A1H4DXC1"/>
<evidence type="ECO:0000313" key="2">
    <source>
        <dbReference type="Proteomes" id="UP000199656"/>
    </source>
</evidence>
<gene>
    <name evidence="1" type="ORF">SAMN05660909_03368</name>
</gene>
<protein>
    <submittedName>
        <fullName evidence="1">Uncharacterized protein</fullName>
    </submittedName>
</protein>
<name>A0A1H4DXC1_9BACT</name>
<dbReference type="Proteomes" id="UP000199656">
    <property type="component" value="Unassembled WGS sequence"/>
</dbReference>
<proteinExistence type="predicted"/>
<reference evidence="2" key="1">
    <citation type="submission" date="2016-10" db="EMBL/GenBank/DDBJ databases">
        <authorList>
            <person name="Varghese N."/>
            <person name="Submissions S."/>
        </authorList>
    </citation>
    <scope>NUCLEOTIDE SEQUENCE [LARGE SCALE GENOMIC DNA]</scope>
    <source>
        <strain evidence="2">DSM 23920</strain>
    </source>
</reference>
<evidence type="ECO:0000313" key="1">
    <source>
        <dbReference type="EMBL" id="SEA77227.1"/>
    </source>
</evidence>
<keyword evidence="2" id="KW-1185">Reference proteome</keyword>